<dbReference type="PANTHER" id="PTHR38097">
    <property type="match status" value="1"/>
</dbReference>
<evidence type="ECO:0000256" key="2">
    <source>
        <dbReference type="ARBA" id="ARBA00010610"/>
    </source>
</evidence>
<dbReference type="AlphaFoldDB" id="Q13JE5"/>
<dbReference type="Proteomes" id="UP000001817">
    <property type="component" value="Chromosome 2"/>
</dbReference>
<dbReference type="Pfam" id="PF00816">
    <property type="entry name" value="Histone_HNS"/>
    <property type="match status" value="2"/>
</dbReference>
<comment type="subcellular location">
    <subcellularLocation>
        <location evidence="1">Cytoplasm</location>
        <location evidence="1">Nucleoid</location>
    </subcellularLocation>
</comment>
<name>Q13JE5_PARXL</name>
<sequence>MSPYPHFRCPSDQTVLMTASYLNKQGNSDIEQPHYLLESTHGIVRTSTTEGATAVATLEQIQARLKKLQAQAEAIVAKQSSAVLETIRGLMEKHGLTTKDIDAHLGSKKRGPKAGAKAAAKTAKSVAKYRDPKSGATWTGHGRAPAWIANVKDRAKFLIASGDEAAVAVAADVLTKAKTAGTKTASKSVGASGGTGQRKGPQPALYRDPKSGATWSGRGPAPAWLAGAKDRTKFLIDGVSGVADSLAASKRKAVAKNPATKTVVAKKVPAKKLVGAKKAATKASVAAAPEAVTTQPTA</sequence>
<feature type="domain" description="DNA-binding protein H-NS-like C-terminal" evidence="6">
    <location>
        <begin position="119"/>
        <end position="159"/>
    </location>
</feature>
<accession>Q13JE5</accession>
<comment type="similarity">
    <text evidence="2">Belongs to the histone-like protein H-NS family.</text>
</comment>
<evidence type="ECO:0000259" key="6">
    <source>
        <dbReference type="SMART" id="SM00528"/>
    </source>
</evidence>
<keyword evidence="3" id="KW-0963">Cytoplasm</keyword>
<dbReference type="PANTHER" id="PTHR38097:SF2">
    <property type="entry name" value="DNA-BINDING PROTEIN STPA"/>
    <property type="match status" value="1"/>
</dbReference>
<dbReference type="SMART" id="SM00528">
    <property type="entry name" value="HNS"/>
    <property type="match status" value="2"/>
</dbReference>
<evidence type="ECO:0000256" key="5">
    <source>
        <dbReference type="SAM" id="MobiDB-lite"/>
    </source>
</evidence>
<dbReference type="GO" id="GO:0003677">
    <property type="term" value="F:DNA binding"/>
    <property type="evidence" value="ECO:0007669"/>
    <property type="project" value="UniProtKB-KW"/>
</dbReference>
<evidence type="ECO:0000256" key="4">
    <source>
        <dbReference type="ARBA" id="ARBA00023125"/>
    </source>
</evidence>
<reference evidence="7 8" key="1">
    <citation type="journal article" date="2006" name="Proc. Natl. Acad. Sci. U.S.A.">
        <title>Burkholderia xenovorans LB400 harbors a multi-replicon, 9.73-Mbp genome shaped for versatility.</title>
        <authorList>
            <person name="Chain P.S."/>
            <person name="Denef V.J."/>
            <person name="Konstantinidis K.T."/>
            <person name="Vergez L.M."/>
            <person name="Agullo L."/>
            <person name="Reyes V.L."/>
            <person name="Hauser L."/>
            <person name="Cordova M."/>
            <person name="Gomez L."/>
            <person name="Gonzalez M."/>
            <person name="Land M."/>
            <person name="Lao V."/>
            <person name="Larimer F."/>
            <person name="LiPuma J.J."/>
            <person name="Mahenthiralingam E."/>
            <person name="Malfatti S.A."/>
            <person name="Marx C.J."/>
            <person name="Parnell J.J."/>
            <person name="Ramette A."/>
            <person name="Richardson P."/>
            <person name="Seeger M."/>
            <person name="Smith D."/>
            <person name="Spilker T."/>
            <person name="Sul W.J."/>
            <person name="Tsoi T.V."/>
            <person name="Ulrich L.E."/>
            <person name="Zhulin I.B."/>
            <person name="Tiedje J.M."/>
        </authorList>
    </citation>
    <scope>NUCLEOTIDE SEQUENCE [LARGE SCALE GENOMIC DNA]</scope>
    <source>
        <strain evidence="7 8">LB400</strain>
    </source>
</reference>
<dbReference type="EMBL" id="CP000271">
    <property type="protein sequence ID" value="ABE35794.1"/>
    <property type="molecule type" value="Genomic_DNA"/>
</dbReference>
<feature type="region of interest" description="Disordered" evidence="5">
    <location>
        <begin position="181"/>
        <end position="218"/>
    </location>
</feature>
<protein>
    <submittedName>
        <fullName evidence="7">Histone-like nucleoid-structuring protein H-NS</fullName>
    </submittedName>
</protein>
<dbReference type="eggNOG" id="COG2916">
    <property type="taxonomic scope" value="Bacteria"/>
</dbReference>
<evidence type="ECO:0000313" key="7">
    <source>
        <dbReference type="EMBL" id="ABE35794.1"/>
    </source>
</evidence>
<dbReference type="Gene3D" id="4.10.430.30">
    <property type="match status" value="2"/>
</dbReference>
<feature type="domain" description="DNA-binding protein H-NS-like C-terminal" evidence="6">
    <location>
        <begin position="196"/>
        <end position="236"/>
    </location>
</feature>
<proteinExistence type="inferred from homology"/>
<organism evidence="7 8">
    <name type="scientific">Paraburkholderia xenovorans (strain LB400)</name>
    <dbReference type="NCBI Taxonomy" id="266265"/>
    <lineage>
        <taxon>Bacteria</taxon>
        <taxon>Pseudomonadati</taxon>
        <taxon>Pseudomonadota</taxon>
        <taxon>Betaproteobacteria</taxon>
        <taxon>Burkholderiales</taxon>
        <taxon>Burkholderiaceae</taxon>
        <taxon>Paraburkholderia</taxon>
    </lineage>
</organism>
<keyword evidence="4" id="KW-0238">DNA-binding</keyword>
<keyword evidence="8" id="KW-1185">Reference proteome</keyword>
<evidence type="ECO:0000256" key="3">
    <source>
        <dbReference type="ARBA" id="ARBA00022490"/>
    </source>
</evidence>
<dbReference type="KEGG" id="bxe:Bxe_B0144"/>
<dbReference type="GO" id="GO:0009295">
    <property type="term" value="C:nucleoid"/>
    <property type="evidence" value="ECO:0007669"/>
    <property type="project" value="UniProtKB-SubCell"/>
</dbReference>
<dbReference type="SUPFAM" id="SSF81273">
    <property type="entry name" value="H-NS histone-like proteins"/>
    <property type="match status" value="2"/>
</dbReference>
<gene>
    <name evidence="7" type="ORF">Bxe_B0144</name>
</gene>
<evidence type="ECO:0000313" key="8">
    <source>
        <dbReference type="Proteomes" id="UP000001817"/>
    </source>
</evidence>
<evidence type="ECO:0000256" key="1">
    <source>
        <dbReference type="ARBA" id="ARBA00004453"/>
    </source>
</evidence>
<dbReference type="InterPro" id="IPR027444">
    <property type="entry name" value="H-NS_C_dom"/>
</dbReference>